<keyword evidence="3" id="KW-1185">Reference proteome</keyword>
<feature type="compositionally biased region" description="Low complexity" evidence="1">
    <location>
        <begin position="306"/>
        <end position="318"/>
    </location>
</feature>
<dbReference type="Proteomes" id="UP001215598">
    <property type="component" value="Unassembled WGS sequence"/>
</dbReference>
<accession>A0AAD7H9G9</accession>
<gene>
    <name evidence="2" type="ORF">B0H16DRAFT_1741738</name>
</gene>
<name>A0AAD7H9G9_9AGAR</name>
<reference evidence="2" key="1">
    <citation type="submission" date="2023-03" db="EMBL/GenBank/DDBJ databases">
        <title>Massive genome expansion in bonnet fungi (Mycena s.s.) driven by repeated elements and novel gene families across ecological guilds.</title>
        <authorList>
            <consortium name="Lawrence Berkeley National Laboratory"/>
            <person name="Harder C.B."/>
            <person name="Miyauchi S."/>
            <person name="Viragh M."/>
            <person name="Kuo A."/>
            <person name="Thoen E."/>
            <person name="Andreopoulos B."/>
            <person name="Lu D."/>
            <person name="Skrede I."/>
            <person name="Drula E."/>
            <person name="Henrissat B."/>
            <person name="Morin E."/>
            <person name="Kohler A."/>
            <person name="Barry K."/>
            <person name="LaButti K."/>
            <person name="Morin E."/>
            <person name="Salamov A."/>
            <person name="Lipzen A."/>
            <person name="Mereny Z."/>
            <person name="Hegedus B."/>
            <person name="Baldrian P."/>
            <person name="Stursova M."/>
            <person name="Weitz H."/>
            <person name="Taylor A."/>
            <person name="Grigoriev I.V."/>
            <person name="Nagy L.G."/>
            <person name="Martin F."/>
            <person name="Kauserud H."/>
        </authorList>
    </citation>
    <scope>NUCLEOTIDE SEQUENCE</scope>
    <source>
        <strain evidence="2">CBHHK182m</strain>
    </source>
</reference>
<comment type="caution">
    <text evidence="2">The sequence shown here is derived from an EMBL/GenBank/DDBJ whole genome shotgun (WGS) entry which is preliminary data.</text>
</comment>
<feature type="region of interest" description="Disordered" evidence="1">
    <location>
        <begin position="299"/>
        <end position="359"/>
    </location>
</feature>
<dbReference type="EMBL" id="JARKIB010000303">
    <property type="protein sequence ID" value="KAJ7715680.1"/>
    <property type="molecule type" value="Genomic_DNA"/>
</dbReference>
<feature type="compositionally biased region" description="Polar residues" evidence="1">
    <location>
        <begin position="20"/>
        <end position="30"/>
    </location>
</feature>
<dbReference type="AlphaFoldDB" id="A0AAD7H9G9"/>
<proteinExistence type="predicted"/>
<evidence type="ECO:0000313" key="3">
    <source>
        <dbReference type="Proteomes" id="UP001215598"/>
    </source>
</evidence>
<feature type="region of interest" description="Disordered" evidence="1">
    <location>
        <begin position="1"/>
        <end position="35"/>
    </location>
</feature>
<protein>
    <submittedName>
        <fullName evidence="2">Uncharacterized protein</fullName>
    </submittedName>
</protein>
<sequence length="644" mass="72661">MSSPKKTLAQWIQTRKEVPQGSTEQGSTEPQPHRQLTRNLALRSDMRYGTDDPTLWPQQWTERYCHMPLISKKGAQTELECLWWTPAAYDFVVGSAVTRGLGRLKYTRLLPLKLVVNKLVARCTDLRDASKEPLHQLFGELIRHIMMWLEQLQTLPTTFPKMLFALTSLQREVLELDALYEYLTVYKPRMTTYSTASIPAVAEFVGAFTTVPGVAQQLWAAGVPFWFLRPIEVFDRENILKVVPLLEPSLGLPDANAHGAGAPPVLYSGNSTIEKIGAIHAAALYTPWYQDPFETGFTPAPPPSAAAPVVPVASSSRSVPPPLSRNQPQQPGGPQRRYKPYPSQNSPKAPPKNDAKAQRDKFSRLDIPEMPPAIVSMATALAAVDREVVPFPSADADRCYILPEPALLVSANPERRRNKFLHHWNLLSDGFIYMLTTRPQPLRPQEWRDILEGLLQPRGAAGSRTQKRSAQLQDLIRPALEATNGVISNFPVPAESVPDFSLARTREIVWQVAETNFRFEFASLDRRASGQERVEEVKWCFAGHMLIGAPLEMSQRGWASTSVEERHRYVARTAKLMLSWRTKSLRPDIVQRVAEPRQWSPAEMDALEIAVCQYYTQAFWEHFGRAAVVPLRLDHEVEREEGEI</sequence>
<evidence type="ECO:0000256" key="1">
    <source>
        <dbReference type="SAM" id="MobiDB-lite"/>
    </source>
</evidence>
<feature type="compositionally biased region" description="Polar residues" evidence="1">
    <location>
        <begin position="1"/>
        <end position="13"/>
    </location>
</feature>
<evidence type="ECO:0000313" key="2">
    <source>
        <dbReference type="EMBL" id="KAJ7715680.1"/>
    </source>
</evidence>
<organism evidence="2 3">
    <name type="scientific">Mycena metata</name>
    <dbReference type="NCBI Taxonomy" id="1033252"/>
    <lineage>
        <taxon>Eukaryota</taxon>
        <taxon>Fungi</taxon>
        <taxon>Dikarya</taxon>
        <taxon>Basidiomycota</taxon>
        <taxon>Agaricomycotina</taxon>
        <taxon>Agaricomycetes</taxon>
        <taxon>Agaricomycetidae</taxon>
        <taxon>Agaricales</taxon>
        <taxon>Marasmiineae</taxon>
        <taxon>Mycenaceae</taxon>
        <taxon>Mycena</taxon>
    </lineage>
</organism>